<dbReference type="GO" id="GO:0003700">
    <property type="term" value="F:DNA-binding transcription factor activity"/>
    <property type="evidence" value="ECO:0007669"/>
    <property type="project" value="InterPro"/>
</dbReference>
<dbReference type="CDD" id="cd07377">
    <property type="entry name" value="WHTH_GntR"/>
    <property type="match status" value="1"/>
</dbReference>
<gene>
    <name evidence="5" type="ORF">GR170_07885</name>
</gene>
<dbReference type="AlphaFoldDB" id="A0A6L7G1F0"/>
<dbReference type="Proteomes" id="UP000477911">
    <property type="component" value="Unassembled WGS sequence"/>
</dbReference>
<dbReference type="SUPFAM" id="SSF46785">
    <property type="entry name" value="Winged helix' DNA-binding domain"/>
    <property type="match status" value="1"/>
</dbReference>
<feature type="domain" description="HTH gntR-type" evidence="4">
    <location>
        <begin position="4"/>
        <end position="70"/>
    </location>
</feature>
<evidence type="ECO:0000313" key="5">
    <source>
        <dbReference type="EMBL" id="MXN17749.1"/>
    </source>
</evidence>
<reference evidence="5 6" key="1">
    <citation type="submission" date="2019-12" db="EMBL/GenBank/DDBJ databases">
        <authorList>
            <person name="Li M."/>
        </authorList>
    </citation>
    <scope>NUCLEOTIDE SEQUENCE [LARGE SCALE GENOMIC DNA]</scope>
    <source>
        <strain evidence="5 6">GBMRC 2024</strain>
    </source>
</reference>
<dbReference type="SMART" id="SM00345">
    <property type="entry name" value="HTH_GNTR"/>
    <property type="match status" value="1"/>
</dbReference>
<name>A0A6L7G1F0_9RHOB</name>
<dbReference type="InterPro" id="IPR008920">
    <property type="entry name" value="TF_FadR/GntR_C"/>
</dbReference>
<sequence length="214" mass="23160">MSSQSLSAGARTRIIAMILEGELKPGDALQAEKLAQQLGMSRTPVREAIRRIESEGLAEQQGRFLRVRALGPAEVEEIFFLRLQLETRAARAAVALPRAQLEGLATRVGRLIADDGTEDLWQVDDAFHGTLAGALGNRTISTVLEGLRRRSSMFDSAQVPGRYGAGSLEHMAILEALMRGDGAAASDRMATHLCNARDAILARLGELDRRKTAS</sequence>
<organism evidence="5 6">
    <name type="scientific">Pseudooceanicola albus</name>
    <dbReference type="NCBI Taxonomy" id="2692189"/>
    <lineage>
        <taxon>Bacteria</taxon>
        <taxon>Pseudomonadati</taxon>
        <taxon>Pseudomonadota</taxon>
        <taxon>Alphaproteobacteria</taxon>
        <taxon>Rhodobacterales</taxon>
        <taxon>Paracoccaceae</taxon>
        <taxon>Pseudooceanicola</taxon>
    </lineage>
</organism>
<dbReference type="GO" id="GO:0003677">
    <property type="term" value="F:DNA binding"/>
    <property type="evidence" value="ECO:0007669"/>
    <property type="project" value="UniProtKB-KW"/>
</dbReference>
<dbReference type="Gene3D" id="1.10.10.10">
    <property type="entry name" value="Winged helix-like DNA-binding domain superfamily/Winged helix DNA-binding domain"/>
    <property type="match status" value="1"/>
</dbReference>
<evidence type="ECO:0000256" key="2">
    <source>
        <dbReference type="ARBA" id="ARBA00023125"/>
    </source>
</evidence>
<evidence type="ECO:0000256" key="3">
    <source>
        <dbReference type="ARBA" id="ARBA00023163"/>
    </source>
</evidence>
<keyword evidence="3" id="KW-0804">Transcription</keyword>
<protein>
    <submittedName>
        <fullName evidence="5">FCD domain-containing protein</fullName>
    </submittedName>
</protein>
<evidence type="ECO:0000313" key="6">
    <source>
        <dbReference type="Proteomes" id="UP000477911"/>
    </source>
</evidence>
<dbReference type="PRINTS" id="PR00035">
    <property type="entry name" value="HTHGNTR"/>
</dbReference>
<dbReference type="PANTHER" id="PTHR43537:SF24">
    <property type="entry name" value="GLUCONATE OPERON TRANSCRIPTIONAL REPRESSOR"/>
    <property type="match status" value="1"/>
</dbReference>
<dbReference type="InterPro" id="IPR000524">
    <property type="entry name" value="Tscrpt_reg_HTH_GntR"/>
</dbReference>
<dbReference type="PANTHER" id="PTHR43537">
    <property type="entry name" value="TRANSCRIPTIONAL REGULATOR, GNTR FAMILY"/>
    <property type="match status" value="1"/>
</dbReference>
<proteinExistence type="predicted"/>
<dbReference type="InterPro" id="IPR036388">
    <property type="entry name" value="WH-like_DNA-bd_sf"/>
</dbReference>
<accession>A0A6L7G1F0</accession>
<evidence type="ECO:0000256" key="1">
    <source>
        <dbReference type="ARBA" id="ARBA00023015"/>
    </source>
</evidence>
<keyword evidence="6" id="KW-1185">Reference proteome</keyword>
<dbReference type="InterPro" id="IPR036390">
    <property type="entry name" value="WH_DNA-bd_sf"/>
</dbReference>
<keyword evidence="2" id="KW-0238">DNA-binding</keyword>
<dbReference type="PROSITE" id="PS50949">
    <property type="entry name" value="HTH_GNTR"/>
    <property type="match status" value="1"/>
</dbReference>
<comment type="caution">
    <text evidence="5">The sequence shown here is derived from an EMBL/GenBank/DDBJ whole genome shotgun (WGS) entry which is preliminary data.</text>
</comment>
<dbReference type="SMART" id="SM00895">
    <property type="entry name" value="FCD"/>
    <property type="match status" value="1"/>
</dbReference>
<keyword evidence="1" id="KW-0805">Transcription regulation</keyword>
<dbReference type="SUPFAM" id="SSF48008">
    <property type="entry name" value="GntR ligand-binding domain-like"/>
    <property type="match status" value="1"/>
</dbReference>
<dbReference type="Pfam" id="PF00392">
    <property type="entry name" value="GntR"/>
    <property type="match status" value="1"/>
</dbReference>
<evidence type="ECO:0000259" key="4">
    <source>
        <dbReference type="PROSITE" id="PS50949"/>
    </source>
</evidence>
<dbReference type="Pfam" id="PF07729">
    <property type="entry name" value="FCD"/>
    <property type="match status" value="1"/>
</dbReference>
<dbReference type="EMBL" id="WUMU01000006">
    <property type="protein sequence ID" value="MXN17749.1"/>
    <property type="molecule type" value="Genomic_DNA"/>
</dbReference>
<dbReference type="Gene3D" id="1.20.120.530">
    <property type="entry name" value="GntR ligand-binding domain-like"/>
    <property type="match status" value="1"/>
</dbReference>
<dbReference type="InterPro" id="IPR011711">
    <property type="entry name" value="GntR_C"/>
</dbReference>
<dbReference type="RefSeq" id="WP_160893393.1">
    <property type="nucleotide sequence ID" value="NZ_WUMU01000006.1"/>
</dbReference>